<dbReference type="InterPro" id="IPR036576">
    <property type="entry name" value="WRKY_dom_sf"/>
</dbReference>
<dbReference type="GO" id="GO:0005634">
    <property type="term" value="C:nucleus"/>
    <property type="evidence" value="ECO:0007669"/>
    <property type="project" value="UniProtKB-SubCell"/>
</dbReference>
<dbReference type="PROSITE" id="PS50011">
    <property type="entry name" value="PROTEIN_KINASE_DOM"/>
    <property type="match status" value="1"/>
</dbReference>
<feature type="region of interest" description="Disordered" evidence="6">
    <location>
        <begin position="1"/>
        <end position="47"/>
    </location>
</feature>
<keyword evidence="10" id="KW-1185">Reference proteome</keyword>
<dbReference type="SMART" id="SM00220">
    <property type="entry name" value="S_TKc"/>
    <property type="match status" value="1"/>
</dbReference>
<protein>
    <recommendedName>
        <fullName evidence="11">Protein kinase domain-containing protein</fullName>
    </recommendedName>
</protein>
<dbReference type="EMBL" id="CM026421">
    <property type="protein sequence ID" value="KAG0590699.1"/>
    <property type="molecule type" value="Genomic_DNA"/>
</dbReference>
<dbReference type="Gene3D" id="2.20.25.80">
    <property type="entry name" value="WRKY domain"/>
    <property type="match status" value="1"/>
</dbReference>
<evidence type="ECO:0000313" key="10">
    <source>
        <dbReference type="Proteomes" id="UP000822688"/>
    </source>
</evidence>
<evidence type="ECO:0008006" key="11">
    <source>
        <dbReference type="Google" id="ProtNLM"/>
    </source>
</evidence>
<feature type="compositionally biased region" description="Polar residues" evidence="6">
    <location>
        <begin position="7"/>
        <end position="16"/>
    </location>
</feature>
<comment type="subcellular location">
    <subcellularLocation>
        <location evidence="1">Nucleus</location>
    </subcellularLocation>
</comment>
<dbReference type="Gene3D" id="1.10.510.10">
    <property type="entry name" value="Transferase(Phosphotransferase) domain 1"/>
    <property type="match status" value="1"/>
</dbReference>
<keyword evidence="4" id="KW-0804">Transcription</keyword>
<dbReference type="SUPFAM" id="SSF56112">
    <property type="entry name" value="Protein kinase-like (PK-like)"/>
    <property type="match status" value="1"/>
</dbReference>
<dbReference type="InterPro" id="IPR001245">
    <property type="entry name" value="Ser-Thr/Tyr_kinase_cat_dom"/>
</dbReference>
<dbReference type="GO" id="GO:0005524">
    <property type="term" value="F:ATP binding"/>
    <property type="evidence" value="ECO:0007669"/>
    <property type="project" value="InterPro"/>
</dbReference>
<feature type="compositionally biased region" description="Low complexity" evidence="6">
    <location>
        <begin position="25"/>
        <end position="34"/>
    </location>
</feature>
<evidence type="ECO:0000259" key="7">
    <source>
        <dbReference type="PROSITE" id="PS50011"/>
    </source>
</evidence>
<evidence type="ECO:0000256" key="2">
    <source>
        <dbReference type="ARBA" id="ARBA00023015"/>
    </source>
</evidence>
<dbReference type="SUPFAM" id="SSF118290">
    <property type="entry name" value="WRKY DNA-binding domain"/>
    <property type="match status" value="1"/>
</dbReference>
<evidence type="ECO:0000256" key="5">
    <source>
        <dbReference type="ARBA" id="ARBA00023242"/>
    </source>
</evidence>
<evidence type="ECO:0000313" key="9">
    <source>
        <dbReference type="EMBL" id="KAG0590699.1"/>
    </source>
</evidence>
<dbReference type="Proteomes" id="UP000822688">
    <property type="component" value="Chromosome 1"/>
</dbReference>
<dbReference type="AlphaFoldDB" id="A0A8T0J6V5"/>
<dbReference type="GO" id="GO:0004674">
    <property type="term" value="F:protein serine/threonine kinase activity"/>
    <property type="evidence" value="ECO:0007669"/>
    <property type="project" value="TreeGrafter"/>
</dbReference>
<organism evidence="9 10">
    <name type="scientific">Ceratodon purpureus</name>
    <name type="common">Fire moss</name>
    <name type="synonym">Dicranum purpureum</name>
    <dbReference type="NCBI Taxonomy" id="3225"/>
    <lineage>
        <taxon>Eukaryota</taxon>
        <taxon>Viridiplantae</taxon>
        <taxon>Streptophyta</taxon>
        <taxon>Embryophyta</taxon>
        <taxon>Bryophyta</taxon>
        <taxon>Bryophytina</taxon>
        <taxon>Bryopsida</taxon>
        <taxon>Dicranidae</taxon>
        <taxon>Pseudoditrichales</taxon>
        <taxon>Ditrichaceae</taxon>
        <taxon>Ceratodon</taxon>
    </lineage>
</organism>
<dbReference type="PANTHER" id="PTHR44329">
    <property type="entry name" value="SERINE/THREONINE-PROTEIN KINASE TNNI3K-RELATED"/>
    <property type="match status" value="1"/>
</dbReference>
<dbReference type="PROSITE" id="PS50811">
    <property type="entry name" value="WRKY"/>
    <property type="match status" value="1"/>
</dbReference>
<dbReference type="SMART" id="SM00774">
    <property type="entry name" value="WRKY"/>
    <property type="match status" value="1"/>
</dbReference>
<comment type="caution">
    <text evidence="9">The sequence shown here is derived from an EMBL/GenBank/DDBJ whole genome shotgun (WGS) entry which is preliminary data.</text>
</comment>
<proteinExistence type="predicted"/>
<dbReference type="CDD" id="cd13999">
    <property type="entry name" value="STKc_MAP3K-like"/>
    <property type="match status" value="1"/>
</dbReference>
<keyword evidence="2" id="KW-0805">Transcription regulation</keyword>
<evidence type="ECO:0000256" key="1">
    <source>
        <dbReference type="ARBA" id="ARBA00004123"/>
    </source>
</evidence>
<evidence type="ECO:0000256" key="4">
    <source>
        <dbReference type="ARBA" id="ARBA00023163"/>
    </source>
</evidence>
<evidence type="ECO:0000256" key="3">
    <source>
        <dbReference type="ARBA" id="ARBA00023125"/>
    </source>
</evidence>
<dbReference type="InterPro" id="IPR051681">
    <property type="entry name" value="Ser/Thr_Kinases-Pseudokinases"/>
</dbReference>
<name>A0A8T0J6V5_CERPU</name>
<dbReference type="PANTHER" id="PTHR44329:SF260">
    <property type="entry name" value="PROTEIN KINASE DOMAIN-CONTAINING PROTEIN"/>
    <property type="match status" value="1"/>
</dbReference>
<dbReference type="FunFam" id="2.20.25.80:FF:000004">
    <property type="entry name" value="WRKY transcription factor 65"/>
    <property type="match status" value="1"/>
</dbReference>
<gene>
    <name evidence="9" type="ORF">KC19_1G120600</name>
</gene>
<reference evidence="9" key="1">
    <citation type="submission" date="2020-06" db="EMBL/GenBank/DDBJ databases">
        <title>WGS assembly of Ceratodon purpureus strain R40.</title>
        <authorList>
            <person name="Carey S.B."/>
            <person name="Jenkins J."/>
            <person name="Shu S."/>
            <person name="Lovell J.T."/>
            <person name="Sreedasyam A."/>
            <person name="Maumus F."/>
            <person name="Tiley G.P."/>
            <person name="Fernandez-Pozo N."/>
            <person name="Barry K."/>
            <person name="Chen C."/>
            <person name="Wang M."/>
            <person name="Lipzen A."/>
            <person name="Daum C."/>
            <person name="Saski C.A."/>
            <person name="Payton A.C."/>
            <person name="Mcbreen J.C."/>
            <person name="Conrad R.E."/>
            <person name="Kollar L.M."/>
            <person name="Olsson S."/>
            <person name="Huttunen S."/>
            <person name="Landis J.B."/>
            <person name="Wickett N.J."/>
            <person name="Johnson M.G."/>
            <person name="Rensing S.A."/>
            <person name="Grimwood J."/>
            <person name="Schmutz J."/>
            <person name="Mcdaniel S.F."/>
        </authorList>
    </citation>
    <scope>NUCLEOTIDE SEQUENCE</scope>
    <source>
        <strain evidence="9">R40</strain>
    </source>
</reference>
<dbReference type="InterPro" id="IPR008271">
    <property type="entry name" value="Ser/Thr_kinase_AS"/>
</dbReference>
<dbReference type="PROSITE" id="PS00108">
    <property type="entry name" value="PROTEIN_KINASE_ST"/>
    <property type="match status" value="1"/>
</dbReference>
<evidence type="ECO:0000256" key="6">
    <source>
        <dbReference type="SAM" id="MobiDB-lite"/>
    </source>
</evidence>
<dbReference type="Pfam" id="PF07714">
    <property type="entry name" value="PK_Tyr_Ser-Thr"/>
    <property type="match status" value="1"/>
</dbReference>
<keyword evidence="3" id="KW-0238">DNA-binding</keyword>
<dbReference type="InterPro" id="IPR011009">
    <property type="entry name" value="Kinase-like_dom_sf"/>
</dbReference>
<sequence length="807" mass="90395">MELALNSLHQNLGASSEKSHSIPEARASSRGGSSTSHGEISSKLADIPPDDYSWRKYGQKPIKGSPHPRGYYKCSSIRGCPARKHVERSMEDSTMLIVTYEGEHSHPQSSSTNGALAVQSCSPLTGVLFLDSIGLPNAQVELPRAINAASGQVGYDPNVGNIQSMALENCTTEEISRVRTELLESVHAARQRGRQLSEAVTRLDRYENLRLKRKQQELMSFLELAKKCMEAAERTPLFCFNKRQCRYLVAKLRVVIQSARNFLKVLLVNLDSRLRPSVNISRYTITFKLLLALANQIESFVQSCCQDAWIQAAMTSTNVAEHVSSIAFNLELCKGAFFQESNATASLSLHQVMDIHNAEVVLVKRFASADLENLLEKVTLELNSLKGEERDLASYLLQRLLRVDANRVSLTIPASSSWALKDEEGFWGGLFKWVKPAERLGKGAAAVVHKATWLGIQVAKKTFQGHDNPDFMQEAGILGKLCHPNVTSMFCCAKDKRSCAIIMELMDEDLHDLMQRRCNGNNNSQPFQILEAVDIMLQISEGVNYLHNQMVVHRDLKSFNILVKSVKARGSDIEYVHAKVADFGLSKTKESSIRYSNQTSNAGTNRWMAPEIINLNSMGGEENVLEPKYPFKCDVYSFAMVCYEILTCYEPFYEHWSPRIIKERVLKGERPSLPDHCPPSLEELIKKCWMQEPKERPSFATICAELRYLKYLLITGHEQDHCPILEEQIFAAALEDPQLAAHNDAAEKKPPATSGVTLSTSWFSAHTSFSNSEGPSHLFNESTVKREDVSSVKREELVVKREGNFAS</sequence>
<dbReference type="Pfam" id="PF03106">
    <property type="entry name" value="WRKY"/>
    <property type="match status" value="1"/>
</dbReference>
<dbReference type="InterPro" id="IPR000719">
    <property type="entry name" value="Prot_kinase_dom"/>
</dbReference>
<dbReference type="GO" id="GO:0003700">
    <property type="term" value="F:DNA-binding transcription factor activity"/>
    <property type="evidence" value="ECO:0007669"/>
    <property type="project" value="InterPro"/>
</dbReference>
<feature type="domain" description="Protein kinase" evidence="7">
    <location>
        <begin position="434"/>
        <end position="709"/>
    </location>
</feature>
<dbReference type="GO" id="GO:0043565">
    <property type="term" value="F:sequence-specific DNA binding"/>
    <property type="evidence" value="ECO:0007669"/>
    <property type="project" value="InterPro"/>
</dbReference>
<feature type="domain" description="WRKY" evidence="8">
    <location>
        <begin position="43"/>
        <end position="109"/>
    </location>
</feature>
<keyword evidence="5" id="KW-0539">Nucleus</keyword>
<accession>A0A8T0J6V5</accession>
<evidence type="ECO:0000259" key="8">
    <source>
        <dbReference type="PROSITE" id="PS50811"/>
    </source>
</evidence>
<dbReference type="InterPro" id="IPR003657">
    <property type="entry name" value="WRKY_dom"/>
</dbReference>